<gene>
    <name evidence="1" type="ORF">UTRI_06234_B</name>
</gene>
<dbReference type="AlphaFoldDB" id="A0A5C3EI64"/>
<accession>A0A5C3EI64</accession>
<reference evidence="1 2" key="1">
    <citation type="submission" date="2018-03" db="EMBL/GenBank/DDBJ databases">
        <authorList>
            <person name="Guldener U."/>
        </authorList>
    </citation>
    <scope>NUCLEOTIDE SEQUENCE [LARGE SCALE GENOMIC DNA]</scope>
    <source>
        <strain evidence="1 2">NBRC100155</strain>
    </source>
</reference>
<protein>
    <submittedName>
        <fullName evidence="1">Uncharacterized protein</fullName>
    </submittedName>
</protein>
<proteinExistence type="predicted"/>
<name>A0A5C3EI64_9BASI</name>
<organism evidence="1 2">
    <name type="scientific">Ustilago trichophora</name>
    <dbReference type="NCBI Taxonomy" id="86804"/>
    <lineage>
        <taxon>Eukaryota</taxon>
        <taxon>Fungi</taxon>
        <taxon>Dikarya</taxon>
        <taxon>Basidiomycota</taxon>
        <taxon>Ustilaginomycotina</taxon>
        <taxon>Ustilaginomycetes</taxon>
        <taxon>Ustilaginales</taxon>
        <taxon>Ustilaginaceae</taxon>
        <taxon>Ustilago</taxon>
    </lineage>
</organism>
<dbReference type="Proteomes" id="UP000324022">
    <property type="component" value="Unassembled WGS sequence"/>
</dbReference>
<sequence length="224" mass="25077">MLRLNTVPLVFSHHFVYLSIVYFHLAAANAMHGNLPGSILASKPVLGDSPNEDLPAIILYFHVEDSVRQADASQLQFNLRSFTYPEAVVTPVKPLVDRQGLLRAVRKQMVNAGPKRRRYLRLSHPDPPPRTEDPHKVYAMLLDRDDFRRLGMSNIAGHEQKQTFAILGVRHMPPNGRASSPRNELRIGLYGFAEASGAPDAHTRLPLLGRSSGLAQNFRHILQP</sequence>
<evidence type="ECO:0000313" key="1">
    <source>
        <dbReference type="EMBL" id="SPO29940.1"/>
    </source>
</evidence>
<dbReference type="EMBL" id="OOIN01000030">
    <property type="protein sequence ID" value="SPO29940.1"/>
    <property type="molecule type" value="Genomic_DNA"/>
</dbReference>
<evidence type="ECO:0000313" key="2">
    <source>
        <dbReference type="Proteomes" id="UP000324022"/>
    </source>
</evidence>
<keyword evidence="2" id="KW-1185">Reference proteome</keyword>